<evidence type="ECO:0000259" key="2">
    <source>
        <dbReference type="SMART" id="SM00014"/>
    </source>
</evidence>
<organism evidence="3 4">
    <name type="scientific">Ureibacillus acetophenoni</name>
    <dbReference type="NCBI Taxonomy" id="614649"/>
    <lineage>
        <taxon>Bacteria</taxon>
        <taxon>Bacillati</taxon>
        <taxon>Bacillota</taxon>
        <taxon>Bacilli</taxon>
        <taxon>Bacillales</taxon>
        <taxon>Caryophanaceae</taxon>
        <taxon>Ureibacillus</taxon>
    </lineage>
</organism>
<feature type="transmembrane region" description="Helical" evidence="1">
    <location>
        <begin position="160"/>
        <end position="181"/>
    </location>
</feature>
<dbReference type="CDD" id="cd03392">
    <property type="entry name" value="PAP2_like_2"/>
    <property type="match status" value="1"/>
</dbReference>
<gene>
    <name evidence="3" type="ORF">SAMN05877842_106121</name>
</gene>
<dbReference type="PANTHER" id="PTHR14969">
    <property type="entry name" value="SPHINGOSINE-1-PHOSPHATE PHOSPHOHYDROLASE"/>
    <property type="match status" value="1"/>
</dbReference>
<feature type="transmembrane region" description="Helical" evidence="1">
    <location>
        <begin position="40"/>
        <end position="60"/>
    </location>
</feature>
<feature type="transmembrane region" description="Helical" evidence="1">
    <location>
        <begin position="6"/>
        <end position="28"/>
    </location>
</feature>
<feature type="transmembrane region" description="Helical" evidence="1">
    <location>
        <begin position="66"/>
        <end position="83"/>
    </location>
</feature>
<dbReference type="OrthoDB" id="9789113at2"/>
<keyword evidence="1" id="KW-0812">Transmembrane</keyword>
<dbReference type="SMART" id="SM00014">
    <property type="entry name" value="acidPPc"/>
    <property type="match status" value="1"/>
</dbReference>
<dbReference type="AlphaFoldDB" id="A0A285UHS3"/>
<reference evidence="4" key="1">
    <citation type="submission" date="2017-08" db="EMBL/GenBank/DDBJ databases">
        <authorList>
            <person name="Varghese N."/>
            <person name="Submissions S."/>
        </authorList>
    </citation>
    <scope>NUCLEOTIDE SEQUENCE [LARGE SCALE GENOMIC DNA]</scope>
    <source>
        <strain evidence="4">JC23</strain>
    </source>
</reference>
<dbReference type="PANTHER" id="PTHR14969:SF13">
    <property type="entry name" value="AT30094P"/>
    <property type="match status" value="1"/>
</dbReference>
<evidence type="ECO:0000256" key="1">
    <source>
        <dbReference type="SAM" id="Phobius"/>
    </source>
</evidence>
<evidence type="ECO:0000313" key="3">
    <source>
        <dbReference type="EMBL" id="SOC39791.1"/>
    </source>
</evidence>
<protein>
    <submittedName>
        <fullName evidence="3">Undecaprenyl-diphosphatase</fullName>
    </submittedName>
</protein>
<keyword evidence="1" id="KW-0472">Membrane</keyword>
<keyword evidence="1" id="KW-1133">Transmembrane helix</keyword>
<name>A0A285UHS3_9BACL</name>
<dbReference type="RefSeq" id="WP_097149510.1">
    <property type="nucleotide sequence ID" value="NZ_OBQC01000006.1"/>
</dbReference>
<evidence type="ECO:0000313" key="4">
    <source>
        <dbReference type="Proteomes" id="UP000219252"/>
    </source>
</evidence>
<keyword evidence="4" id="KW-1185">Reference proteome</keyword>
<dbReference type="InterPro" id="IPR000326">
    <property type="entry name" value="PAP2/HPO"/>
</dbReference>
<accession>A0A285UHS3</accession>
<sequence>MNNNRVQHLLLLLISFGSLIGFGLMAFIISRYDNLAFDSVIIAIIQGLENPTLTTIMIFFTEIGSSKVIFIIGIVLLIFHYAFFKQRLELILLPIAFLGARMLNRLLKEFFHRERPDLNRLIEIGGFSFPSGHAMNAVAFYGIVTYVFSKHITNPWGRAASILIGILFILMIGMSRIYLGVHYPSDVIAGYFASGFWLAMVIWIYNFLTKRVKL</sequence>
<feature type="transmembrane region" description="Helical" evidence="1">
    <location>
        <begin position="127"/>
        <end position="148"/>
    </location>
</feature>
<feature type="transmembrane region" description="Helical" evidence="1">
    <location>
        <begin position="187"/>
        <end position="208"/>
    </location>
</feature>
<dbReference type="Proteomes" id="UP000219252">
    <property type="component" value="Unassembled WGS sequence"/>
</dbReference>
<dbReference type="Pfam" id="PF01569">
    <property type="entry name" value="PAP2"/>
    <property type="match status" value="1"/>
</dbReference>
<proteinExistence type="predicted"/>
<feature type="domain" description="Phosphatidic acid phosphatase type 2/haloperoxidase" evidence="2">
    <location>
        <begin position="88"/>
        <end position="202"/>
    </location>
</feature>
<dbReference type="SUPFAM" id="SSF48317">
    <property type="entry name" value="Acid phosphatase/Vanadium-dependent haloperoxidase"/>
    <property type="match status" value="1"/>
</dbReference>
<dbReference type="EMBL" id="OBQC01000006">
    <property type="protein sequence ID" value="SOC39791.1"/>
    <property type="molecule type" value="Genomic_DNA"/>
</dbReference>
<dbReference type="InterPro" id="IPR036938">
    <property type="entry name" value="PAP2/HPO_sf"/>
</dbReference>
<dbReference type="Gene3D" id="1.20.144.10">
    <property type="entry name" value="Phosphatidic acid phosphatase type 2/haloperoxidase"/>
    <property type="match status" value="2"/>
</dbReference>